<dbReference type="RefSeq" id="XP_060668116.1">
    <property type="nucleotide sequence ID" value="XM_060812133.1"/>
</dbReference>
<feature type="domain" description="F-box" evidence="1">
    <location>
        <begin position="24"/>
        <end position="75"/>
    </location>
</feature>
<protein>
    <submittedName>
        <fullName evidence="3">F-box/kelch-repeat protein At3g23880-like</fullName>
    </submittedName>
</protein>
<dbReference type="Pfam" id="PF07734">
    <property type="entry name" value="FBA_1"/>
    <property type="match status" value="1"/>
</dbReference>
<evidence type="ECO:0000259" key="1">
    <source>
        <dbReference type="PROSITE" id="PS50181"/>
    </source>
</evidence>
<dbReference type="InterPro" id="IPR017451">
    <property type="entry name" value="F-box-assoc_interact_dom"/>
</dbReference>
<dbReference type="Proteomes" id="UP001652623">
    <property type="component" value="Chromosome 10"/>
</dbReference>
<reference evidence="3" key="1">
    <citation type="submission" date="2025-08" db="UniProtKB">
        <authorList>
            <consortium name="RefSeq"/>
        </authorList>
    </citation>
    <scope>IDENTIFICATION</scope>
    <source>
        <tissue evidence="3">Seedling</tissue>
    </source>
</reference>
<evidence type="ECO:0000313" key="2">
    <source>
        <dbReference type="Proteomes" id="UP001652623"/>
    </source>
</evidence>
<dbReference type="Pfam" id="PF00646">
    <property type="entry name" value="F-box"/>
    <property type="match status" value="1"/>
</dbReference>
<proteinExistence type="predicted"/>
<sequence>MKFPALFIIVNQIVIFYFFSKNIKNKYHSLPEELLAEILLRLPVKSLGRFKCVCKSWCSIINSPYFTARHTYTTNLYLLLCPSIVRLGEIHRLSYDTLRVVEKTKYHPQIDLEFGKIDILSSCNGLILFSAFFQNKWGLWNPTTGQTKLLPFSSSDQITWCSFGFGFDTETMDYKVVMVYKQHNDTRLVTMYSLKTNTRTSIATFSDEGLELIYGWPGHFSNNGMISWIAMYNVDGKARDTILSIDLRSETIITTPCPSSITVLHHSPLVYKESLALVDVEGERGYDIWVLGKYGVEESWKKLFTVQHLRAIDRVLGFWKDAGKVFVEKYDLETDLLLLDIATQETTSLHISKKCNTLLTYRESLVSLNS</sequence>
<dbReference type="NCBIfam" id="TIGR01640">
    <property type="entry name" value="F_box_assoc_1"/>
    <property type="match status" value="1"/>
</dbReference>
<keyword evidence="2" id="KW-1185">Reference proteome</keyword>
<dbReference type="InterPro" id="IPR006527">
    <property type="entry name" value="F-box-assoc_dom_typ1"/>
</dbReference>
<gene>
    <name evidence="3" type="primary">LOC132799687</name>
</gene>
<dbReference type="PROSITE" id="PS50181">
    <property type="entry name" value="FBOX"/>
    <property type="match status" value="1"/>
</dbReference>
<dbReference type="SUPFAM" id="SSF81383">
    <property type="entry name" value="F-box domain"/>
    <property type="match status" value="1"/>
</dbReference>
<dbReference type="Gene3D" id="1.20.1280.50">
    <property type="match status" value="1"/>
</dbReference>
<dbReference type="GeneID" id="132799687"/>
<name>A0ABM3ZUF8_ZIZJJ</name>
<dbReference type="InterPro" id="IPR050796">
    <property type="entry name" value="SCF_F-box_component"/>
</dbReference>
<dbReference type="InterPro" id="IPR036047">
    <property type="entry name" value="F-box-like_dom_sf"/>
</dbReference>
<dbReference type="PANTHER" id="PTHR31672">
    <property type="entry name" value="BNACNNG10540D PROTEIN"/>
    <property type="match status" value="1"/>
</dbReference>
<accession>A0ABM3ZUF8</accession>
<organism evidence="2 3">
    <name type="scientific">Ziziphus jujuba</name>
    <name type="common">Chinese jujube</name>
    <name type="synonym">Ziziphus sativa</name>
    <dbReference type="NCBI Taxonomy" id="326968"/>
    <lineage>
        <taxon>Eukaryota</taxon>
        <taxon>Viridiplantae</taxon>
        <taxon>Streptophyta</taxon>
        <taxon>Embryophyta</taxon>
        <taxon>Tracheophyta</taxon>
        <taxon>Spermatophyta</taxon>
        <taxon>Magnoliopsida</taxon>
        <taxon>eudicotyledons</taxon>
        <taxon>Gunneridae</taxon>
        <taxon>Pentapetalae</taxon>
        <taxon>rosids</taxon>
        <taxon>fabids</taxon>
        <taxon>Rosales</taxon>
        <taxon>Rhamnaceae</taxon>
        <taxon>Paliureae</taxon>
        <taxon>Ziziphus</taxon>
    </lineage>
</organism>
<evidence type="ECO:0000313" key="3">
    <source>
        <dbReference type="RefSeq" id="XP_060668116.1"/>
    </source>
</evidence>
<dbReference type="PANTHER" id="PTHR31672:SF13">
    <property type="entry name" value="F-BOX PROTEIN CPR30-LIKE"/>
    <property type="match status" value="1"/>
</dbReference>
<dbReference type="InterPro" id="IPR001810">
    <property type="entry name" value="F-box_dom"/>
</dbReference>
<dbReference type="SMART" id="SM00256">
    <property type="entry name" value="FBOX"/>
    <property type="match status" value="1"/>
</dbReference>
<dbReference type="CDD" id="cd22157">
    <property type="entry name" value="F-box_AtFBW1-like"/>
    <property type="match status" value="1"/>
</dbReference>